<dbReference type="PANTHER" id="PTHR43386">
    <property type="entry name" value="OLIGOPEPTIDE TRANSPORT SYSTEM PERMEASE PROTEIN APPC"/>
    <property type="match status" value="1"/>
</dbReference>
<evidence type="ECO:0000256" key="7">
    <source>
        <dbReference type="ARBA" id="ARBA00022989"/>
    </source>
</evidence>
<keyword evidence="13" id="KW-1185">Reference proteome</keyword>
<protein>
    <submittedName>
        <fullName evidence="12">ABC transporter permease</fullName>
    </submittedName>
</protein>
<dbReference type="EMBL" id="CP148066">
    <property type="protein sequence ID" value="WXL28082.1"/>
    <property type="molecule type" value="Genomic_DNA"/>
</dbReference>
<feature type="domain" description="ABC transmembrane type-1" evidence="11">
    <location>
        <begin position="218"/>
        <end position="408"/>
    </location>
</feature>
<evidence type="ECO:0000256" key="9">
    <source>
        <dbReference type="ARBA" id="ARBA00024202"/>
    </source>
</evidence>
<evidence type="ECO:0000256" key="3">
    <source>
        <dbReference type="ARBA" id="ARBA00022475"/>
    </source>
</evidence>
<comment type="similarity">
    <text evidence="9">Belongs to the binding-protein-dependent transport system permease family. OppBC subfamily.</text>
</comment>
<organism evidence="12 13">
    <name type="scientific">[Mycoplasma] gypis</name>
    <dbReference type="NCBI Taxonomy" id="92404"/>
    <lineage>
        <taxon>Bacteria</taxon>
        <taxon>Bacillati</taxon>
        <taxon>Mycoplasmatota</taxon>
        <taxon>Mycoplasmoidales</taxon>
        <taxon>Metamycoplasmataceae</taxon>
        <taxon>Metamycoplasma</taxon>
    </lineage>
</organism>
<sequence>MENNSFNAKYKISQELSDKFVFSDAGSRSNSNIAGKPKKMILEIIKRFFKNPYVTISFLAFIALLLCSIIFPAISKFSPNSEVAKDNVNMLQYLPPSYAPMKTLVLNPSDEPLTTYNKILKLIEKYPTYKPYFAGLLDTASKTFDGYTGQYSFTFNAYKMYDASVLLTKINLEHANNGNQVISDAKLTELSNSVPSFSLLLGSDSYGRDIWTTSWYATSESIKIALITAITQTIIGVSIGAFLGFKVGTKIDTIAMRVIEIFLAPPSLIWMLLFVSIFGISNTALILSLVITGWAWPVSSTRMFIITVKDEEYITAAKSIGAKTGRQVFYHALPAILGKIATSFVRTIPSIILSIASLAFLGFYRDANSVNLGQLLLESSQQAASNVWILLLPSLILLTLSLTLQFVALGVHDALDPKVISKKH</sequence>
<keyword evidence="4 10" id="KW-0812">Transmembrane</keyword>
<dbReference type="RefSeq" id="WP_205498500.1">
    <property type="nucleotide sequence ID" value="NZ_CP148066.1"/>
</dbReference>
<dbReference type="InterPro" id="IPR035906">
    <property type="entry name" value="MetI-like_sf"/>
</dbReference>
<dbReference type="CDD" id="cd06261">
    <property type="entry name" value="TM_PBP2"/>
    <property type="match status" value="1"/>
</dbReference>
<evidence type="ECO:0000256" key="5">
    <source>
        <dbReference type="ARBA" id="ARBA00022856"/>
    </source>
</evidence>
<dbReference type="PANTHER" id="PTHR43386:SF24">
    <property type="entry name" value="OLIGOPEPTIDE TRANSPORT SYSTEM PERMEASE PROTEIN AMID"/>
    <property type="match status" value="1"/>
</dbReference>
<dbReference type="InterPro" id="IPR050366">
    <property type="entry name" value="BP-dependent_transpt_permease"/>
</dbReference>
<evidence type="ECO:0000256" key="4">
    <source>
        <dbReference type="ARBA" id="ARBA00022692"/>
    </source>
</evidence>
<dbReference type="Pfam" id="PF00528">
    <property type="entry name" value="BPD_transp_1"/>
    <property type="match status" value="1"/>
</dbReference>
<accession>A0ABZ2RM68</accession>
<gene>
    <name evidence="12" type="ORF">WG616_01765</name>
</gene>
<dbReference type="PROSITE" id="PS50928">
    <property type="entry name" value="ABC_TM1"/>
    <property type="match status" value="1"/>
</dbReference>
<keyword evidence="5" id="KW-0571">Peptide transport</keyword>
<feature type="transmembrane region" description="Helical" evidence="10">
    <location>
        <begin position="344"/>
        <end position="364"/>
    </location>
</feature>
<keyword evidence="6" id="KW-0653">Protein transport</keyword>
<proteinExistence type="inferred from homology"/>
<evidence type="ECO:0000256" key="1">
    <source>
        <dbReference type="ARBA" id="ARBA00004651"/>
    </source>
</evidence>
<evidence type="ECO:0000259" key="11">
    <source>
        <dbReference type="PROSITE" id="PS50928"/>
    </source>
</evidence>
<dbReference type="Gene3D" id="1.10.3720.10">
    <property type="entry name" value="MetI-like"/>
    <property type="match status" value="1"/>
</dbReference>
<evidence type="ECO:0000256" key="6">
    <source>
        <dbReference type="ARBA" id="ARBA00022927"/>
    </source>
</evidence>
<evidence type="ECO:0000256" key="2">
    <source>
        <dbReference type="ARBA" id="ARBA00022448"/>
    </source>
</evidence>
<keyword evidence="2 10" id="KW-0813">Transport</keyword>
<name>A0ABZ2RM68_9BACT</name>
<feature type="transmembrane region" description="Helical" evidence="10">
    <location>
        <begin position="224"/>
        <end position="247"/>
    </location>
</feature>
<feature type="transmembrane region" description="Helical" evidence="10">
    <location>
        <begin position="268"/>
        <end position="296"/>
    </location>
</feature>
<dbReference type="Proteomes" id="UP001460679">
    <property type="component" value="Chromosome"/>
</dbReference>
<feature type="transmembrane region" description="Helical" evidence="10">
    <location>
        <begin position="53"/>
        <end position="74"/>
    </location>
</feature>
<reference evidence="12" key="1">
    <citation type="submission" date="2024-03" db="EMBL/GenBank/DDBJ databases">
        <title>Complete genome sequence of Mycoplasma gypis type strain B1/T1.</title>
        <authorList>
            <person name="Spergser J."/>
        </authorList>
    </citation>
    <scope>NUCLEOTIDE SEQUENCE [LARGE SCALE GENOMIC DNA]</scope>
    <source>
        <strain evidence="12">B1/T1</strain>
    </source>
</reference>
<comment type="subcellular location">
    <subcellularLocation>
        <location evidence="1 10">Cell membrane</location>
        <topology evidence="1 10">Multi-pass membrane protein</topology>
    </subcellularLocation>
</comment>
<evidence type="ECO:0000256" key="8">
    <source>
        <dbReference type="ARBA" id="ARBA00023136"/>
    </source>
</evidence>
<dbReference type="InterPro" id="IPR000515">
    <property type="entry name" value="MetI-like"/>
</dbReference>
<dbReference type="InterPro" id="IPR025966">
    <property type="entry name" value="OppC_N"/>
</dbReference>
<dbReference type="Pfam" id="PF12911">
    <property type="entry name" value="OppC_N"/>
    <property type="match status" value="1"/>
</dbReference>
<keyword evidence="3" id="KW-1003">Cell membrane</keyword>
<dbReference type="SUPFAM" id="SSF161098">
    <property type="entry name" value="MetI-like"/>
    <property type="match status" value="1"/>
</dbReference>
<evidence type="ECO:0000313" key="12">
    <source>
        <dbReference type="EMBL" id="WXL28082.1"/>
    </source>
</evidence>
<keyword evidence="7 10" id="KW-1133">Transmembrane helix</keyword>
<keyword evidence="8 10" id="KW-0472">Membrane</keyword>
<evidence type="ECO:0000313" key="13">
    <source>
        <dbReference type="Proteomes" id="UP001460679"/>
    </source>
</evidence>
<feature type="transmembrane region" description="Helical" evidence="10">
    <location>
        <begin position="385"/>
        <end position="408"/>
    </location>
</feature>
<evidence type="ECO:0000256" key="10">
    <source>
        <dbReference type="RuleBase" id="RU363032"/>
    </source>
</evidence>